<name>A0ABP0YKG9_9ROSI</name>
<proteinExistence type="predicted"/>
<sequence>MVLQPDGYLLIIFLRYTNTPLDNRNDRGIHTKFPFETPPYNKGLKQLDVHLIFHDGSKRPFLPPPPPSPRRLPTVLSVLPPPPPSPRSVSHSDPPSSPSPSSPSTSPSPTIPASDFTIPHNSGVFPLSIV</sequence>
<keyword evidence="3" id="KW-1185">Reference proteome</keyword>
<dbReference type="EMBL" id="OZ021738">
    <property type="protein sequence ID" value="CAK9321003.1"/>
    <property type="molecule type" value="Genomic_DNA"/>
</dbReference>
<evidence type="ECO:0000313" key="3">
    <source>
        <dbReference type="Proteomes" id="UP001642487"/>
    </source>
</evidence>
<feature type="region of interest" description="Disordered" evidence="1">
    <location>
        <begin position="55"/>
        <end position="118"/>
    </location>
</feature>
<reference evidence="2 3" key="1">
    <citation type="submission" date="2024-03" db="EMBL/GenBank/DDBJ databases">
        <authorList>
            <person name="Gkanogiannis A."/>
            <person name="Becerra Lopez-Lavalle L."/>
        </authorList>
    </citation>
    <scope>NUCLEOTIDE SEQUENCE [LARGE SCALE GENOMIC DNA]</scope>
</reference>
<accession>A0ABP0YKG9</accession>
<evidence type="ECO:0000256" key="1">
    <source>
        <dbReference type="SAM" id="MobiDB-lite"/>
    </source>
</evidence>
<evidence type="ECO:0000313" key="2">
    <source>
        <dbReference type="EMBL" id="CAK9321003.1"/>
    </source>
</evidence>
<organism evidence="2 3">
    <name type="scientific">Citrullus colocynthis</name>
    <name type="common">colocynth</name>
    <dbReference type="NCBI Taxonomy" id="252529"/>
    <lineage>
        <taxon>Eukaryota</taxon>
        <taxon>Viridiplantae</taxon>
        <taxon>Streptophyta</taxon>
        <taxon>Embryophyta</taxon>
        <taxon>Tracheophyta</taxon>
        <taxon>Spermatophyta</taxon>
        <taxon>Magnoliopsida</taxon>
        <taxon>eudicotyledons</taxon>
        <taxon>Gunneridae</taxon>
        <taxon>Pentapetalae</taxon>
        <taxon>rosids</taxon>
        <taxon>fabids</taxon>
        <taxon>Cucurbitales</taxon>
        <taxon>Cucurbitaceae</taxon>
        <taxon>Benincaseae</taxon>
        <taxon>Citrullus</taxon>
    </lineage>
</organism>
<gene>
    <name evidence="2" type="ORF">CITCOLO1_LOCUS13062</name>
</gene>
<feature type="compositionally biased region" description="Pro residues" evidence="1">
    <location>
        <begin position="61"/>
        <end position="70"/>
    </location>
</feature>
<dbReference type="Proteomes" id="UP001642487">
    <property type="component" value="Chromosome 4"/>
</dbReference>
<protein>
    <submittedName>
        <fullName evidence="2">Uncharacterized protein</fullName>
    </submittedName>
</protein>